<reference evidence="2" key="1">
    <citation type="submission" date="2020-02" db="EMBL/GenBank/DDBJ databases">
        <authorList>
            <person name="Meier V. D."/>
        </authorList>
    </citation>
    <scope>NUCLEOTIDE SEQUENCE</scope>
    <source>
        <strain evidence="2">AVDCRST_MAG93</strain>
    </source>
</reference>
<dbReference type="Pfam" id="PF13229">
    <property type="entry name" value="Beta_helix"/>
    <property type="match status" value="1"/>
</dbReference>
<dbReference type="InterPro" id="IPR011050">
    <property type="entry name" value="Pectin_lyase_fold/virulence"/>
</dbReference>
<name>A0A6J4LPS8_9CHLR</name>
<feature type="non-terminal residue" evidence="2">
    <location>
        <position position="1"/>
    </location>
</feature>
<gene>
    <name evidence="2" type="ORF">AVDCRST_MAG93-6444</name>
</gene>
<feature type="domain" description="Right handed beta helix" evidence="1">
    <location>
        <begin position="3"/>
        <end position="104"/>
    </location>
</feature>
<dbReference type="InterPro" id="IPR012334">
    <property type="entry name" value="Pectin_lyas_fold"/>
</dbReference>
<sequence>NTASNTITDNRIYGNARMGIQYEISSDALIARNRVIGNGYHVYETIQNPSINVLVSSDVEVADNVVSGGSTGISVLAYDREGFDSTVSGVHVHDNAIVRQGGKALEWYDENGSLAADPTNRGYSNDYWYPHGEDGSARFEWGGRQYSRLSEFNATPGEEAGRYMSVAEKDAVLAE</sequence>
<dbReference type="EMBL" id="CADCTR010002173">
    <property type="protein sequence ID" value="CAA9336630.1"/>
    <property type="molecule type" value="Genomic_DNA"/>
</dbReference>
<dbReference type="SUPFAM" id="SSF51126">
    <property type="entry name" value="Pectin lyase-like"/>
    <property type="match status" value="1"/>
</dbReference>
<dbReference type="AlphaFoldDB" id="A0A6J4LPS8"/>
<evidence type="ECO:0000313" key="2">
    <source>
        <dbReference type="EMBL" id="CAA9336630.1"/>
    </source>
</evidence>
<evidence type="ECO:0000259" key="1">
    <source>
        <dbReference type="Pfam" id="PF13229"/>
    </source>
</evidence>
<dbReference type="InterPro" id="IPR039448">
    <property type="entry name" value="Beta_helix"/>
</dbReference>
<dbReference type="InterPro" id="IPR022441">
    <property type="entry name" value="Para_beta_helix_rpt-2"/>
</dbReference>
<protein>
    <recommendedName>
        <fullName evidence="1">Right handed beta helix domain-containing protein</fullName>
    </recommendedName>
</protein>
<organism evidence="2">
    <name type="scientific">uncultured Chloroflexia bacterium</name>
    <dbReference type="NCBI Taxonomy" id="1672391"/>
    <lineage>
        <taxon>Bacteria</taxon>
        <taxon>Bacillati</taxon>
        <taxon>Chloroflexota</taxon>
        <taxon>Chloroflexia</taxon>
        <taxon>environmental samples</taxon>
    </lineage>
</organism>
<accession>A0A6J4LPS8</accession>
<proteinExistence type="predicted"/>
<dbReference type="NCBIfam" id="TIGR03804">
    <property type="entry name" value="para_beta_helix"/>
    <property type="match status" value="1"/>
</dbReference>
<dbReference type="Gene3D" id="2.160.20.10">
    <property type="entry name" value="Single-stranded right-handed beta-helix, Pectin lyase-like"/>
    <property type="match status" value="1"/>
</dbReference>